<keyword evidence="8 9" id="KW-0676">Redox-active center</keyword>
<comment type="subunit">
    <text evidence="9">Homodimer.</text>
</comment>
<keyword evidence="5 10" id="KW-0521">NADP</keyword>
<evidence type="ECO:0000256" key="5">
    <source>
        <dbReference type="ARBA" id="ARBA00022857"/>
    </source>
</evidence>
<protein>
    <recommendedName>
        <fullName evidence="2 9">Thioredoxin reductase</fullName>
        <ecNumber evidence="9">1.8.1.9</ecNumber>
    </recommendedName>
</protein>
<evidence type="ECO:0000256" key="6">
    <source>
        <dbReference type="ARBA" id="ARBA00023002"/>
    </source>
</evidence>
<evidence type="ECO:0000256" key="1">
    <source>
        <dbReference type="ARBA" id="ARBA00009333"/>
    </source>
</evidence>
<evidence type="ECO:0000256" key="2">
    <source>
        <dbReference type="ARBA" id="ARBA00018719"/>
    </source>
</evidence>
<dbReference type="PROSITE" id="PS51257">
    <property type="entry name" value="PROKAR_LIPOPROTEIN"/>
    <property type="match status" value="1"/>
</dbReference>
<evidence type="ECO:0000256" key="9">
    <source>
        <dbReference type="RuleBase" id="RU003880"/>
    </source>
</evidence>
<dbReference type="InterPro" id="IPR023753">
    <property type="entry name" value="FAD/NAD-binding_dom"/>
</dbReference>
<dbReference type="NCBIfam" id="TIGR01292">
    <property type="entry name" value="TRX_reduct"/>
    <property type="match status" value="1"/>
</dbReference>
<evidence type="ECO:0000256" key="10">
    <source>
        <dbReference type="RuleBase" id="RU003881"/>
    </source>
</evidence>
<evidence type="ECO:0000256" key="4">
    <source>
        <dbReference type="ARBA" id="ARBA00022827"/>
    </source>
</evidence>
<dbReference type="InterPro" id="IPR036188">
    <property type="entry name" value="FAD/NAD-bd_sf"/>
</dbReference>
<comment type="cofactor">
    <cofactor evidence="10">
        <name>FAD</name>
        <dbReference type="ChEBI" id="CHEBI:57692"/>
    </cofactor>
    <text evidence="10">Binds 1 FAD per subunit.</text>
</comment>
<evidence type="ECO:0000256" key="7">
    <source>
        <dbReference type="ARBA" id="ARBA00023157"/>
    </source>
</evidence>
<proteinExistence type="inferred from homology"/>
<dbReference type="PRINTS" id="PR00368">
    <property type="entry name" value="FADPNR"/>
</dbReference>
<keyword evidence="6 9" id="KW-0560">Oxidoreductase</keyword>
<dbReference type="GO" id="GO:0005737">
    <property type="term" value="C:cytoplasm"/>
    <property type="evidence" value="ECO:0007669"/>
    <property type="project" value="InterPro"/>
</dbReference>
<keyword evidence="13" id="KW-1185">Reference proteome</keyword>
<feature type="domain" description="FAD/NAD(P)-binding" evidence="11">
    <location>
        <begin position="13"/>
        <end position="307"/>
    </location>
</feature>
<dbReference type="InterPro" id="IPR050097">
    <property type="entry name" value="Ferredoxin-NADP_redctase_2"/>
</dbReference>
<dbReference type="InterPro" id="IPR008255">
    <property type="entry name" value="Pyr_nucl-diS_OxRdtase_2_AS"/>
</dbReference>
<evidence type="ECO:0000313" key="12">
    <source>
        <dbReference type="EMBL" id="ASI47614.1"/>
    </source>
</evidence>
<sequence length="325" mass="34787">MTGRHPQAKAPVKVLVMGSGAAGCTAAIYAGRANLEPLLVTGMQPGGQLTITTDVENYPGFSLVQGPELMEHMKQQALHCGATEVMDEITQIDANVYPFKCTSMFGEEYYAYSIIVATGAQAKWLGMDSEQFFMGKGVSACATCDGSFFKGEVVAVIGGGNTAVEEAIYLTRSASKVFLIHRRDKLRAEAVMQNRLFENSKIEVVWNSVVKEILGDKENKKVAALLLESTQDGSTRILETSGVFIAIGHKPNTQVLADMPGRHVELDPDGYVVTSPDNTATSCPGIFAAGDVRDKVYRQAVVAAGTGCMAALDAEKFLSERGITS</sequence>
<name>A0A2Z2LEC0_9RICK</name>
<dbReference type="Pfam" id="PF07992">
    <property type="entry name" value="Pyr_redox_2"/>
    <property type="match status" value="1"/>
</dbReference>
<dbReference type="PROSITE" id="PS00573">
    <property type="entry name" value="PYRIDINE_REDOX_2"/>
    <property type="match status" value="1"/>
</dbReference>
<dbReference type="InterPro" id="IPR005982">
    <property type="entry name" value="Thioredox_Rdtase"/>
</dbReference>
<dbReference type="AlphaFoldDB" id="A0A2Z2LEC0"/>
<dbReference type="PANTHER" id="PTHR48105">
    <property type="entry name" value="THIOREDOXIN REDUCTASE 1-RELATED-RELATED"/>
    <property type="match status" value="1"/>
</dbReference>
<comment type="similarity">
    <text evidence="1 9">Belongs to the class-II pyridine nucleotide-disulfide oxidoreductase family.</text>
</comment>
<evidence type="ECO:0000313" key="13">
    <source>
        <dbReference type="Proteomes" id="UP000259762"/>
    </source>
</evidence>
<dbReference type="GO" id="GO:0004791">
    <property type="term" value="F:thioredoxin-disulfide reductase (NADPH) activity"/>
    <property type="evidence" value="ECO:0007669"/>
    <property type="project" value="UniProtKB-UniRule"/>
</dbReference>
<evidence type="ECO:0000256" key="8">
    <source>
        <dbReference type="ARBA" id="ARBA00023284"/>
    </source>
</evidence>
<dbReference type="EC" id="1.8.1.9" evidence="9"/>
<evidence type="ECO:0000259" key="11">
    <source>
        <dbReference type="Pfam" id="PF07992"/>
    </source>
</evidence>
<comment type="catalytic activity">
    <reaction evidence="9">
        <text>[thioredoxin]-dithiol + NADP(+) = [thioredoxin]-disulfide + NADPH + H(+)</text>
        <dbReference type="Rhea" id="RHEA:20345"/>
        <dbReference type="Rhea" id="RHEA-COMP:10698"/>
        <dbReference type="Rhea" id="RHEA-COMP:10700"/>
        <dbReference type="ChEBI" id="CHEBI:15378"/>
        <dbReference type="ChEBI" id="CHEBI:29950"/>
        <dbReference type="ChEBI" id="CHEBI:50058"/>
        <dbReference type="ChEBI" id="CHEBI:57783"/>
        <dbReference type="ChEBI" id="CHEBI:58349"/>
        <dbReference type="EC" id="1.8.1.9"/>
    </reaction>
</comment>
<dbReference type="PRINTS" id="PR00469">
    <property type="entry name" value="PNDRDTASEII"/>
</dbReference>
<dbReference type="Gene3D" id="3.50.50.60">
    <property type="entry name" value="FAD/NAD(P)-binding domain"/>
    <property type="match status" value="2"/>
</dbReference>
<organism evidence="12 13">
    <name type="scientific">Anaplasma ovis str. Haibei</name>
    <dbReference type="NCBI Taxonomy" id="1248439"/>
    <lineage>
        <taxon>Bacteria</taxon>
        <taxon>Pseudomonadati</taxon>
        <taxon>Pseudomonadota</taxon>
        <taxon>Alphaproteobacteria</taxon>
        <taxon>Rickettsiales</taxon>
        <taxon>Anaplasmataceae</taxon>
        <taxon>Anaplasma</taxon>
    </lineage>
</organism>
<reference evidence="12 13" key="2">
    <citation type="journal article" date="2019" name="BMC Genomics">
        <title>The Anaplasma ovis genome reveals a high proportion of pseudogenes.</title>
        <authorList>
            <person name="Liu Z."/>
            <person name="Peasley A.M."/>
            <person name="Yang J."/>
            <person name="Li Y."/>
            <person name="Guan G."/>
            <person name="Luo J."/>
            <person name="Yin H."/>
            <person name="Brayton K.A."/>
        </authorList>
    </citation>
    <scope>NUCLEOTIDE SEQUENCE [LARGE SCALE GENOMIC DNA]</scope>
    <source>
        <strain evidence="12 13">Haibei</strain>
    </source>
</reference>
<keyword evidence="7" id="KW-1015">Disulfide bond</keyword>
<gene>
    <name evidence="12" type="primary">trxB1</name>
    <name evidence="12" type="ORF">AOV_01750</name>
</gene>
<dbReference type="SUPFAM" id="SSF51905">
    <property type="entry name" value="FAD/NAD(P)-binding domain"/>
    <property type="match status" value="1"/>
</dbReference>
<evidence type="ECO:0000256" key="3">
    <source>
        <dbReference type="ARBA" id="ARBA00022630"/>
    </source>
</evidence>
<dbReference type="EMBL" id="CP015994">
    <property type="protein sequence ID" value="ASI47614.1"/>
    <property type="molecule type" value="Genomic_DNA"/>
</dbReference>
<keyword evidence="4 9" id="KW-0274">FAD</keyword>
<dbReference type="KEGG" id="aoh:AOV_01750"/>
<dbReference type="Proteomes" id="UP000259762">
    <property type="component" value="Chromosome"/>
</dbReference>
<reference evidence="13" key="1">
    <citation type="submission" date="2018-06" db="EMBL/GenBank/DDBJ databases">
        <title>The Anaplasma ovis genome reveals a high proportion of pseudogenes.</title>
        <authorList>
            <person name="Liu Z."/>
            <person name="Peasley A.M."/>
            <person name="Yang J."/>
            <person name="Li Y."/>
            <person name="Guan G."/>
            <person name="Luo J."/>
            <person name="Yin H."/>
            <person name="Brayton K.A."/>
        </authorList>
    </citation>
    <scope>NUCLEOTIDE SEQUENCE [LARGE SCALE GENOMIC DNA]</scope>
    <source>
        <strain evidence="13">Haibei</strain>
    </source>
</reference>
<keyword evidence="3 9" id="KW-0285">Flavoprotein</keyword>
<accession>A0A2Z2LEC0</accession>
<dbReference type="GO" id="GO:0019430">
    <property type="term" value="P:removal of superoxide radicals"/>
    <property type="evidence" value="ECO:0007669"/>
    <property type="project" value="UniProtKB-UniRule"/>
</dbReference>